<feature type="transmembrane region" description="Helical" evidence="6">
    <location>
        <begin position="172"/>
        <end position="190"/>
    </location>
</feature>
<evidence type="ECO:0000256" key="1">
    <source>
        <dbReference type="ARBA" id="ARBA00004141"/>
    </source>
</evidence>
<dbReference type="InterPro" id="IPR044878">
    <property type="entry name" value="UbiA_sf"/>
</dbReference>
<keyword evidence="7" id="KW-0830">Ubiquinone</keyword>
<dbReference type="Gene3D" id="1.10.357.140">
    <property type="entry name" value="UbiA prenyltransferase"/>
    <property type="match status" value="1"/>
</dbReference>
<name>A0A0A2GVC1_9FLAO</name>
<dbReference type="PANTHER" id="PTHR42723:SF1">
    <property type="entry name" value="CHLOROPHYLL SYNTHASE, CHLOROPLASTIC"/>
    <property type="match status" value="1"/>
</dbReference>
<proteinExistence type="predicted"/>
<feature type="transmembrane region" description="Helical" evidence="6">
    <location>
        <begin position="211"/>
        <end position="233"/>
    </location>
</feature>
<keyword evidence="5 6" id="KW-0472">Membrane</keyword>
<comment type="caution">
    <text evidence="7">The sequence shown here is derived from an EMBL/GenBank/DDBJ whole genome shotgun (WGS) entry which is preliminary data.</text>
</comment>
<dbReference type="PANTHER" id="PTHR42723">
    <property type="entry name" value="CHLOROPHYLL SYNTHASE"/>
    <property type="match status" value="1"/>
</dbReference>
<organism evidence="7 8">
    <name type="scientific">Dokdonia donghaensis DSW-1</name>
    <dbReference type="NCBI Taxonomy" id="1300343"/>
    <lineage>
        <taxon>Bacteria</taxon>
        <taxon>Pseudomonadati</taxon>
        <taxon>Bacteroidota</taxon>
        <taxon>Flavobacteriia</taxon>
        <taxon>Flavobacteriales</taxon>
        <taxon>Flavobacteriaceae</taxon>
        <taxon>Dokdonia</taxon>
    </lineage>
</organism>
<dbReference type="Proteomes" id="UP000030140">
    <property type="component" value="Unassembled WGS sequence"/>
</dbReference>
<accession>A0A0A2GVC1</accession>
<feature type="transmembrane region" description="Helical" evidence="6">
    <location>
        <begin position="53"/>
        <end position="72"/>
    </location>
</feature>
<sequence length="301" mass="34537">MLSRKNKRFILKLVSLFSVVRGYNILIIVLAQYLTSIFILAPDKRLSEILFDPNLFFLVLAGVFTIASGYIINSFYDSEKDLINRPKKTMLDRLVSQNTKLSIYFTLNFLAVIAASYVSFKAVVFYALYIFGIWIYSHKLKKIPFLGNLVAATLAITPFFAVFIYYGNLAPVIFVHGSFLFLVIAMREMVKDLENLKGDFAQRYRTIPVMYGATTSKWLLSLLAGLTVIPVFFLINHFKLGYMTYYFYGSALLLFVFLVILWQSKARPHYVLLHNILKFIIVAGVFCIILLDASVVLHRIF</sequence>
<keyword evidence="8" id="KW-1185">Reference proteome</keyword>
<dbReference type="AlphaFoldDB" id="A0A0A2GVC1"/>
<dbReference type="RefSeq" id="WP_035326965.1">
    <property type="nucleotide sequence ID" value="NZ_CP015125.1"/>
</dbReference>
<evidence type="ECO:0000256" key="4">
    <source>
        <dbReference type="ARBA" id="ARBA00022989"/>
    </source>
</evidence>
<evidence type="ECO:0000256" key="2">
    <source>
        <dbReference type="ARBA" id="ARBA00022475"/>
    </source>
</evidence>
<dbReference type="PATRIC" id="fig|1300343.5.peg.950"/>
<gene>
    <name evidence="7" type="ORF">NV36_10330</name>
</gene>
<keyword evidence="2" id="KW-1003">Cell membrane</keyword>
<reference evidence="7 8" key="1">
    <citation type="submission" date="2014-10" db="EMBL/GenBank/DDBJ databases">
        <title>Draft genome sequence of the proteorhodopsin-containing marine bacterium Dokdonia donghaensis.</title>
        <authorList>
            <person name="Gomez-Consarnau L."/>
            <person name="Gonzalez J.M."/>
            <person name="Riedel T."/>
            <person name="Jaenicke S."/>
            <person name="Wagner-Doebler I."/>
            <person name="Fuhrman J.A."/>
        </authorList>
    </citation>
    <scope>NUCLEOTIDE SEQUENCE [LARGE SCALE GENOMIC DNA]</scope>
    <source>
        <strain evidence="7 8">DSW-1</strain>
    </source>
</reference>
<feature type="transmembrane region" description="Helical" evidence="6">
    <location>
        <begin position="143"/>
        <end position="166"/>
    </location>
</feature>
<evidence type="ECO:0000256" key="5">
    <source>
        <dbReference type="ARBA" id="ARBA00023136"/>
    </source>
</evidence>
<evidence type="ECO:0000313" key="7">
    <source>
        <dbReference type="EMBL" id="KGO07192.1"/>
    </source>
</evidence>
<evidence type="ECO:0000256" key="3">
    <source>
        <dbReference type="ARBA" id="ARBA00022692"/>
    </source>
</evidence>
<evidence type="ECO:0000313" key="8">
    <source>
        <dbReference type="Proteomes" id="UP000030140"/>
    </source>
</evidence>
<feature type="transmembrane region" description="Helical" evidence="6">
    <location>
        <begin position="276"/>
        <end position="297"/>
    </location>
</feature>
<feature type="transmembrane region" description="Helical" evidence="6">
    <location>
        <begin position="20"/>
        <end position="41"/>
    </location>
</feature>
<dbReference type="CDD" id="cd13961">
    <property type="entry name" value="PT_UbiA_DGGGPS"/>
    <property type="match status" value="1"/>
</dbReference>
<dbReference type="InterPro" id="IPR000537">
    <property type="entry name" value="UbiA_prenyltransferase"/>
</dbReference>
<dbReference type="Pfam" id="PF01040">
    <property type="entry name" value="UbiA"/>
    <property type="match status" value="1"/>
</dbReference>
<dbReference type="GO" id="GO:0016765">
    <property type="term" value="F:transferase activity, transferring alkyl or aryl (other than methyl) groups"/>
    <property type="evidence" value="ECO:0007669"/>
    <property type="project" value="InterPro"/>
</dbReference>
<protein>
    <submittedName>
        <fullName evidence="7">Ubiquinone biosynthesis protein UbiA</fullName>
    </submittedName>
</protein>
<feature type="transmembrane region" description="Helical" evidence="6">
    <location>
        <begin position="245"/>
        <end position="264"/>
    </location>
</feature>
<feature type="transmembrane region" description="Helical" evidence="6">
    <location>
        <begin position="103"/>
        <end position="131"/>
    </location>
</feature>
<dbReference type="InterPro" id="IPR050475">
    <property type="entry name" value="Prenyltransferase_related"/>
</dbReference>
<evidence type="ECO:0000256" key="6">
    <source>
        <dbReference type="SAM" id="Phobius"/>
    </source>
</evidence>
<comment type="subcellular location">
    <subcellularLocation>
        <location evidence="1">Membrane</location>
        <topology evidence="1">Multi-pass membrane protein</topology>
    </subcellularLocation>
</comment>
<dbReference type="KEGG" id="ddo:I597_0939"/>
<keyword evidence="3 6" id="KW-0812">Transmembrane</keyword>
<dbReference type="OrthoDB" id="1142538at2"/>
<dbReference type="EMBL" id="JSAQ01000001">
    <property type="protein sequence ID" value="KGO07192.1"/>
    <property type="molecule type" value="Genomic_DNA"/>
</dbReference>
<keyword evidence="4 6" id="KW-1133">Transmembrane helix</keyword>
<dbReference type="GO" id="GO:0016020">
    <property type="term" value="C:membrane"/>
    <property type="evidence" value="ECO:0007669"/>
    <property type="project" value="UniProtKB-SubCell"/>
</dbReference>